<evidence type="ECO:0000313" key="1">
    <source>
        <dbReference type="EMBL" id="QDH46715.1"/>
    </source>
</evidence>
<name>A0A514A0F8_9CAUD</name>
<dbReference type="Proteomes" id="UP000318298">
    <property type="component" value="Segment"/>
</dbReference>
<keyword evidence="2" id="KW-1185">Reference proteome</keyword>
<organism evidence="1 2">
    <name type="scientific">Aeromonas phage LAh_7</name>
    <dbReference type="NCBI Taxonomy" id="2591031"/>
    <lineage>
        <taxon>Viruses</taxon>
        <taxon>Duplodnaviria</taxon>
        <taxon>Heunggongvirae</taxon>
        <taxon>Uroviricota</taxon>
        <taxon>Caudoviricetes</taxon>
        <taxon>Casjensviridae</taxon>
        <taxon>Sharonstreetvirus</taxon>
        <taxon>Sharonstreetvirus LAh7</taxon>
    </lineage>
</organism>
<evidence type="ECO:0000313" key="2">
    <source>
        <dbReference type="Proteomes" id="UP000318298"/>
    </source>
</evidence>
<reference evidence="1 2" key="1">
    <citation type="submission" date="2019-04" db="EMBL/GenBank/DDBJ databases">
        <title>Novel bacteriophages capable of disrupting biofilms from clinical strains of Aeromonas hydrophila with intrinsic antibiotic resistance.</title>
        <authorList>
            <person name="Kabwe M."/>
            <person name="Brown T.L."/>
            <person name="Speirs L."/>
            <person name="Ku H."/>
            <person name="Leach M."/>
            <person name="Chan H.T."/>
            <person name="Petrovski S."/>
            <person name="Lock P."/>
            <person name="Tucci J."/>
        </authorList>
    </citation>
    <scope>NUCLEOTIDE SEQUENCE [LARGE SCALE GENOMIC DNA]</scope>
</reference>
<proteinExistence type="predicted"/>
<sequence length="59" mass="6495">MILKHVDPVVKQFSVSHLSRVVAKCVQWPPREGRTLSQAFGPTPVGLFYRGKSCLDGAV</sequence>
<gene>
    <name evidence="1" type="ORF">LAh7_22</name>
</gene>
<accession>A0A514A0F8</accession>
<dbReference type="EMBL" id="MK838113">
    <property type="protein sequence ID" value="QDH46715.1"/>
    <property type="molecule type" value="Genomic_DNA"/>
</dbReference>
<protein>
    <submittedName>
        <fullName evidence="1">Uncharacterized protein</fullName>
    </submittedName>
</protein>